<sequence length="43" mass="5109">MTLLNFKLRSTESARNYVHFLMWYIQKFIALTVKSTTLDLAEN</sequence>
<organism evidence="1">
    <name type="scientific">Rhizophora mucronata</name>
    <name type="common">Asiatic mangrove</name>
    <dbReference type="NCBI Taxonomy" id="61149"/>
    <lineage>
        <taxon>Eukaryota</taxon>
        <taxon>Viridiplantae</taxon>
        <taxon>Streptophyta</taxon>
        <taxon>Embryophyta</taxon>
        <taxon>Tracheophyta</taxon>
        <taxon>Spermatophyta</taxon>
        <taxon>Magnoliopsida</taxon>
        <taxon>eudicotyledons</taxon>
        <taxon>Gunneridae</taxon>
        <taxon>Pentapetalae</taxon>
        <taxon>rosids</taxon>
        <taxon>fabids</taxon>
        <taxon>Malpighiales</taxon>
        <taxon>Rhizophoraceae</taxon>
        <taxon>Rhizophora</taxon>
    </lineage>
</organism>
<reference evidence="1" key="1">
    <citation type="submission" date="2018-02" db="EMBL/GenBank/DDBJ databases">
        <title>Rhizophora mucronata_Transcriptome.</title>
        <authorList>
            <person name="Meera S.P."/>
            <person name="Sreeshan A."/>
            <person name="Augustine A."/>
        </authorList>
    </citation>
    <scope>NUCLEOTIDE SEQUENCE</scope>
    <source>
        <tissue evidence="1">Leaf</tissue>
    </source>
</reference>
<proteinExistence type="predicted"/>
<dbReference type="EMBL" id="GGEC01082573">
    <property type="protein sequence ID" value="MBX63057.1"/>
    <property type="molecule type" value="Transcribed_RNA"/>
</dbReference>
<accession>A0A2P2Q7Y7</accession>
<dbReference type="AlphaFoldDB" id="A0A2P2Q7Y7"/>
<evidence type="ECO:0000313" key="1">
    <source>
        <dbReference type="EMBL" id="MBX63057.1"/>
    </source>
</evidence>
<name>A0A2P2Q7Y7_RHIMU</name>
<protein>
    <submittedName>
        <fullName evidence="1">Uncharacterized protein</fullName>
    </submittedName>
</protein>